<keyword evidence="2" id="KW-1185">Reference proteome</keyword>
<dbReference type="Proteomes" id="UP000218209">
    <property type="component" value="Unassembled WGS sequence"/>
</dbReference>
<proteinExistence type="predicted"/>
<reference evidence="1 2" key="1">
    <citation type="submission" date="2017-03" db="EMBL/GenBank/DDBJ databases">
        <title>WGS assembly of Porphyra umbilicalis.</title>
        <authorList>
            <person name="Brawley S.H."/>
            <person name="Blouin N.A."/>
            <person name="Ficko-Blean E."/>
            <person name="Wheeler G.L."/>
            <person name="Lohr M."/>
            <person name="Goodson H.V."/>
            <person name="Jenkins J.W."/>
            <person name="Blaby-Haas C.E."/>
            <person name="Helliwell K.E."/>
            <person name="Chan C."/>
            <person name="Marriage T."/>
            <person name="Bhattacharya D."/>
            <person name="Klein A.S."/>
            <person name="Badis Y."/>
            <person name="Brodie J."/>
            <person name="Cao Y."/>
            <person name="Collen J."/>
            <person name="Dittami S.M."/>
            <person name="Gachon C.M."/>
            <person name="Green B.R."/>
            <person name="Karpowicz S."/>
            <person name="Kim J.W."/>
            <person name="Kudahl U."/>
            <person name="Lin S."/>
            <person name="Michel G."/>
            <person name="Mittag M."/>
            <person name="Olson B.J."/>
            <person name="Pangilinan J."/>
            <person name="Peng Y."/>
            <person name="Qiu H."/>
            <person name="Shu S."/>
            <person name="Singer J.T."/>
            <person name="Smith A.G."/>
            <person name="Sprecher B.N."/>
            <person name="Wagner V."/>
            <person name="Wang W."/>
            <person name="Wang Z.-Y."/>
            <person name="Yan J."/>
            <person name="Yarish C."/>
            <person name="Zoeuner-Riek S."/>
            <person name="Zhuang Y."/>
            <person name="Zou Y."/>
            <person name="Lindquist E.A."/>
            <person name="Grimwood J."/>
            <person name="Barry K."/>
            <person name="Rokhsar D.S."/>
            <person name="Schmutz J."/>
            <person name="Stiller J.W."/>
            <person name="Grossman A.R."/>
            <person name="Prochnik S.E."/>
        </authorList>
    </citation>
    <scope>NUCLEOTIDE SEQUENCE [LARGE SCALE GENOMIC DNA]</scope>
    <source>
        <strain evidence="1">4086291</strain>
    </source>
</reference>
<protein>
    <submittedName>
        <fullName evidence="1">Uncharacterized protein</fullName>
    </submittedName>
</protein>
<accession>A0A1X6NRU1</accession>
<dbReference type="EMBL" id="KV919148">
    <property type="protein sequence ID" value="OSX71302.1"/>
    <property type="molecule type" value="Genomic_DNA"/>
</dbReference>
<sequence length="117" mass="12658">MLCVQWCLDTADRTSFLDIVVWTAAASSTQGDSIDTPLLCTCVQGHGDKQRCARLLSGDTCPQCLAVNGIVQRRESRGMADAVLATEGQCPFCRSARHTPWCRAAARSSNIILVRTA</sequence>
<evidence type="ECO:0000313" key="1">
    <source>
        <dbReference type="EMBL" id="OSX71302.1"/>
    </source>
</evidence>
<name>A0A1X6NRU1_PORUM</name>
<evidence type="ECO:0000313" key="2">
    <source>
        <dbReference type="Proteomes" id="UP000218209"/>
    </source>
</evidence>
<dbReference type="AlphaFoldDB" id="A0A1X6NRU1"/>
<organism evidence="1 2">
    <name type="scientific">Porphyra umbilicalis</name>
    <name type="common">Purple laver</name>
    <name type="synonym">Red alga</name>
    <dbReference type="NCBI Taxonomy" id="2786"/>
    <lineage>
        <taxon>Eukaryota</taxon>
        <taxon>Rhodophyta</taxon>
        <taxon>Bangiophyceae</taxon>
        <taxon>Bangiales</taxon>
        <taxon>Bangiaceae</taxon>
        <taxon>Porphyra</taxon>
    </lineage>
</organism>
<gene>
    <name evidence="1" type="ORF">BU14_0562s0014</name>
</gene>